<dbReference type="GO" id="GO:0003700">
    <property type="term" value="F:DNA-binding transcription factor activity"/>
    <property type="evidence" value="ECO:0007669"/>
    <property type="project" value="InterPro"/>
</dbReference>
<dbReference type="PANTHER" id="PTHR30118">
    <property type="entry name" value="HTH-TYPE TRANSCRIPTIONAL REGULATOR LEUO-RELATED"/>
    <property type="match status" value="1"/>
</dbReference>
<protein>
    <submittedName>
        <fullName evidence="6">LysR family transcriptional regulator</fullName>
    </submittedName>
</protein>
<dbReference type="Pfam" id="PF00126">
    <property type="entry name" value="HTH_1"/>
    <property type="match status" value="1"/>
</dbReference>
<reference evidence="6 7" key="1">
    <citation type="submission" date="2019-10" db="EMBL/GenBank/DDBJ databases">
        <title>Genome diversity of Sutterella seckii.</title>
        <authorList>
            <person name="Chaplin A.V."/>
            <person name="Sokolova S.R."/>
            <person name="Mosin K.A."/>
            <person name="Ivanova E.L."/>
            <person name="Kochetkova T.O."/>
            <person name="Goltsov A.Y."/>
            <person name="Trofimov D.Y."/>
            <person name="Efimov B.A."/>
        </authorList>
    </citation>
    <scope>NUCLEOTIDE SEQUENCE [LARGE SCALE GENOMIC DNA]</scope>
    <source>
        <strain evidence="6 7">ASD393</strain>
    </source>
</reference>
<dbReference type="InterPro" id="IPR036388">
    <property type="entry name" value="WH-like_DNA-bd_sf"/>
</dbReference>
<sequence length="328" mass="37006">MKPSATLDDLTLSDLKLLQTLLRTASLTSASLTLGWSIPKVSHRLSKIREVLGDELFVRSGNSLVPTTRMKELAPRVSGAVDALASLTIEEHYRPEEIDRLFTFEMVDNAAAILLAPVFASIRKKAPGFHVRIRPSVGRTIENFWEGSTDLAFGFDIDRALPGDIQSQELFKSRHVFAMRKDHPLIETLSKRVANSGAPEALPEDLAPYPYASLSLPRWRTLSSNIDIVWKHEIPSPLYIESPYFLVLPHYLLDSDAYALLPAELAHAFSLSLPITYAEGRPEDIRKWNPMILWHSRSQGDFALQWLRSEICRLSRDHAPVPRQTFKS</sequence>
<evidence type="ECO:0000256" key="4">
    <source>
        <dbReference type="ARBA" id="ARBA00023163"/>
    </source>
</evidence>
<feature type="domain" description="HTH lysR-type" evidence="5">
    <location>
        <begin position="10"/>
        <end position="67"/>
    </location>
</feature>
<dbReference type="AlphaFoldDB" id="A0A6I1ERJ7"/>
<dbReference type="PROSITE" id="PS50931">
    <property type="entry name" value="HTH_LYSR"/>
    <property type="match status" value="1"/>
</dbReference>
<keyword evidence="4" id="KW-0804">Transcription</keyword>
<dbReference type="InterPro" id="IPR050389">
    <property type="entry name" value="LysR-type_TF"/>
</dbReference>
<name>A0A6I1ERJ7_9BURK</name>
<comment type="similarity">
    <text evidence="1">Belongs to the LysR transcriptional regulatory family.</text>
</comment>
<dbReference type="Gene3D" id="1.10.10.10">
    <property type="entry name" value="Winged helix-like DNA-binding domain superfamily/Winged helix DNA-binding domain"/>
    <property type="match status" value="1"/>
</dbReference>
<accession>A0A6I1ERJ7</accession>
<dbReference type="InterPro" id="IPR036390">
    <property type="entry name" value="WH_DNA-bd_sf"/>
</dbReference>
<dbReference type="InterPro" id="IPR005119">
    <property type="entry name" value="LysR_subst-bd"/>
</dbReference>
<dbReference type="GO" id="GO:0003677">
    <property type="term" value="F:DNA binding"/>
    <property type="evidence" value="ECO:0007669"/>
    <property type="project" value="UniProtKB-KW"/>
</dbReference>
<dbReference type="SUPFAM" id="SSF53850">
    <property type="entry name" value="Periplasmic binding protein-like II"/>
    <property type="match status" value="1"/>
</dbReference>
<dbReference type="PANTHER" id="PTHR30118:SF15">
    <property type="entry name" value="TRANSCRIPTIONAL REGULATORY PROTEIN"/>
    <property type="match status" value="1"/>
</dbReference>
<keyword evidence="2" id="KW-0805">Transcription regulation</keyword>
<evidence type="ECO:0000313" key="6">
    <source>
        <dbReference type="EMBL" id="KAB7661686.1"/>
    </source>
</evidence>
<organism evidence="6 7">
    <name type="scientific">Sutterella seckii</name>
    <dbReference type="NCBI Taxonomy" id="1944635"/>
    <lineage>
        <taxon>Bacteria</taxon>
        <taxon>Pseudomonadati</taxon>
        <taxon>Pseudomonadota</taxon>
        <taxon>Betaproteobacteria</taxon>
        <taxon>Burkholderiales</taxon>
        <taxon>Sutterellaceae</taxon>
        <taxon>Sutterella</taxon>
    </lineage>
</organism>
<evidence type="ECO:0000256" key="3">
    <source>
        <dbReference type="ARBA" id="ARBA00023125"/>
    </source>
</evidence>
<evidence type="ECO:0000256" key="2">
    <source>
        <dbReference type="ARBA" id="ARBA00023015"/>
    </source>
</evidence>
<keyword evidence="3" id="KW-0238">DNA-binding</keyword>
<dbReference type="Proteomes" id="UP000430564">
    <property type="component" value="Unassembled WGS sequence"/>
</dbReference>
<evidence type="ECO:0000256" key="1">
    <source>
        <dbReference type="ARBA" id="ARBA00009437"/>
    </source>
</evidence>
<dbReference type="EMBL" id="WEHX01000016">
    <property type="protein sequence ID" value="KAB7661686.1"/>
    <property type="molecule type" value="Genomic_DNA"/>
</dbReference>
<dbReference type="OrthoDB" id="8583877at2"/>
<evidence type="ECO:0000259" key="5">
    <source>
        <dbReference type="PROSITE" id="PS50931"/>
    </source>
</evidence>
<proteinExistence type="inferred from homology"/>
<comment type="caution">
    <text evidence="6">The sequence shown here is derived from an EMBL/GenBank/DDBJ whole genome shotgun (WGS) entry which is preliminary data.</text>
</comment>
<gene>
    <name evidence="6" type="ORF">GBM95_04210</name>
</gene>
<dbReference type="Gene3D" id="3.40.190.10">
    <property type="entry name" value="Periplasmic binding protein-like II"/>
    <property type="match status" value="2"/>
</dbReference>
<dbReference type="RefSeq" id="WP_152157941.1">
    <property type="nucleotide sequence ID" value="NZ_WEHX01000016.1"/>
</dbReference>
<evidence type="ECO:0000313" key="7">
    <source>
        <dbReference type="Proteomes" id="UP000430564"/>
    </source>
</evidence>
<dbReference type="Pfam" id="PF03466">
    <property type="entry name" value="LysR_substrate"/>
    <property type="match status" value="1"/>
</dbReference>
<dbReference type="InterPro" id="IPR000847">
    <property type="entry name" value="LysR_HTH_N"/>
</dbReference>
<dbReference type="SUPFAM" id="SSF46785">
    <property type="entry name" value="Winged helix' DNA-binding domain"/>
    <property type="match status" value="1"/>
</dbReference>